<dbReference type="Proteomes" id="UP000005459">
    <property type="component" value="Unassembled WGS sequence"/>
</dbReference>
<evidence type="ECO:0000256" key="1">
    <source>
        <dbReference type="SAM" id="SignalP"/>
    </source>
</evidence>
<name>F9U9C8_9GAMM</name>
<dbReference type="eggNOG" id="ENOG502ZWUT">
    <property type="taxonomic scope" value="Bacteria"/>
</dbReference>
<organism evidence="2 3">
    <name type="scientific">Thiocapsa marina 5811</name>
    <dbReference type="NCBI Taxonomy" id="768671"/>
    <lineage>
        <taxon>Bacteria</taxon>
        <taxon>Pseudomonadati</taxon>
        <taxon>Pseudomonadota</taxon>
        <taxon>Gammaproteobacteria</taxon>
        <taxon>Chromatiales</taxon>
        <taxon>Chromatiaceae</taxon>
        <taxon>Thiocapsa</taxon>
    </lineage>
</organism>
<keyword evidence="1" id="KW-0732">Signal</keyword>
<dbReference type="EMBL" id="AFWV01000004">
    <property type="protein sequence ID" value="EGV19386.1"/>
    <property type="molecule type" value="Genomic_DNA"/>
</dbReference>
<feature type="signal peptide" evidence="1">
    <location>
        <begin position="1"/>
        <end position="20"/>
    </location>
</feature>
<dbReference type="RefSeq" id="WP_007192407.1">
    <property type="nucleotide sequence ID" value="NZ_AFWV01000004.1"/>
</dbReference>
<gene>
    <name evidence="2" type="ORF">ThimaDRAFT_1530</name>
</gene>
<evidence type="ECO:0000313" key="3">
    <source>
        <dbReference type="Proteomes" id="UP000005459"/>
    </source>
</evidence>
<evidence type="ECO:0000313" key="2">
    <source>
        <dbReference type="EMBL" id="EGV19386.1"/>
    </source>
</evidence>
<accession>F9U9C8</accession>
<proteinExistence type="predicted"/>
<keyword evidence="3" id="KW-1185">Reference proteome</keyword>
<reference evidence="2 3" key="1">
    <citation type="submission" date="2011-06" db="EMBL/GenBank/DDBJ databases">
        <title>The draft genome of Thiocapsa marina 5811.</title>
        <authorList>
            <consortium name="US DOE Joint Genome Institute (JGI-PGF)"/>
            <person name="Lucas S."/>
            <person name="Han J."/>
            <person name="Cheng J.-F."/>
            <person name="Goodwin L."/>
            <person name="Pitluck S."/>
            <person name="Peters L."/>
            <person name="Land M.L."/>
            <person name="Hauser L."/>
            <person name="Vogl K."/>
            <person name="Liu Z."/>
            <person name="Imhoff J."/>
            <person name="Thiel V."/>
            <person name="Frigaard N.-U."/>
            <person name="Bryant D."/>
            <person name="Woyke T.J."/>
        </authorList>
    </citation>
    <scope>NUCLEOTIDE SEQUENCE [LARGE SCALE GENOMIC DNA]</scope>
    <source>
        <strain evidence="2 3">5811</strain>
    </source>
</reference>
<feature type="chain" id="PRO_5003387630" description="DUF4440 domain-containing protein" evidence="1">
    <location>
        <begin position="21"/>
        <end position="136"/>
    </location>
</feature>
<dbReference type="AlphaFoldDB" id="F9U9C8"/>
<evidence type="ECO:0008006" key="4">
    <source>
        <dbReference type="Google" id="ProtNLM"/>
    </source>
</evidence>
<dbReference type="STRING" id="768671.ThimaDRAFT_1530"/>
<protein>
    <recommendedName>
        <fullName evidence="4">DUF4440 domain-containing protein</fullName>
    </recommendedName>
</protein>
<dbReference type="OrthoDB" id="5751034at2"/>
<sequence>MDIKTLLLLMAALLVPIAPASVLSGEQPDRARLDERVAAYWDAIRIRDLATAYALELGSVDGTLTADAFRRRSDKNVWDLVEYKITTVEIDGEEARLELDTVVRAPQIAKPLKRSRADRWVFSKGDWYRAPAAPTR</sequence>